<protein>
    <submittedName>
        <fullName evidence="2">Uncharacterized protein</fullName>
    </submittedName>
</protein>
<evidence type="ECO:0000313" key="3">
    <source>
        <dbReference type="Proteomes" id="UP000663845"/>
    </source>
</evidence>
<feature type="region of interest" description="Disordered" evidence="1">
    <location>
        <begin position="44"/>
        <end position="87"/>
    </location>
</feature>
<dbReference type="EMBL" id="CAJNOG010007217">
    <property type="protein sequence ID" value="CAF1564253.1"/>
    <property type="molecule type" value="Genomic_DNA"/>
</dbReference>
<feature type="compositionally biased region" description="Polar residues" evidence="1">
    <location>
        <begin position="62"/>
        <end position="71"/>
    </location>
</feature>
<name>A0A815Y0T5_9BILA</name>
<evidence type="ECO:0000256" key="1">
    <source>
        <dbReference type="SAM" id="MobiDB-lite"/>
    </source>
</evidence>
<dbReference type="Proteomes" id="UP000663845">
    <property type="component" value="Unassembled WGS sequence"/>
</dbReference>
<dbReference type="AlphaFoldDB" id="A0A815Y0T5"/>
<reference evidence="2" key="1">
    <citation type="submission" date="2021-02" db="EMBL/GenBank/DDBJ databases">
        <authorList>
            <person name="Nowell W R."/>
        </authorList>
    </citation>
    <scope>NUCLEOTIDE SEQUENCE</scope>
</reference>
<accession>A0A815Y0T5</accession>
<evidence type="ECO:0000313" key="2">
    <source>
        <dbReference type="EMBL" id="CAF1564253.1"/>
    </source>
</evidence>
<gene>
    <name evidence="2" type="ORF">JYZ213_LOCUS47056</name>
</gene>
<feature type="non-terminal residue" evidence="2">
    <location>
        <position position="87"/>
    </location>
</feature>
<comment type="caution">
    <text evidence="2">The sequence shown here is derived from an EMBL/GenBank/DDBJ whole genome shotgun (WGS) entry which is preliminary data.</text>
</comment>
<organism evidence="2 3">
    <name type="scientific">Adineta steineri</name>
    <dbReference type="NCBI Taxonomy" id="433720"/>
    <lineage>
        <taxon>Eukaryota</taxon>
        <taxon>Metazoa</taxon>
        <taxon>Spiralia</taxon>
        <taxon>Gnathifera</taxon>
        <taxon>Rotifera</taxon>
        <taxon>Eurotatoria</taxon>
        <taxon>Bdelloidea</taxon>
        <taxon>Adinetida</taxon>
        <taxon>Adinetidae</taxon>
        <taxon>Adineta</taxon>
    </lineage>
</organism>
<proteinExistence type="predicted"/>
<sequence>MIISWLENGINDSLKIPIKRQMKALSDSARTTQAFLKIAKDEQELQEENVPERETTAPYIPSFSNTVSTTRKTPENVHPSESPHLHH</sequence>